<evidence type="ECO:0000256" key="6">
    <source>
        <dbReference type="ARBA" id="ARBA00038076"/>
    </source>
</evidence>
<dbReference type="InterPro" id="IPR025857">
    <property type="entry name" value="MacB_PCD"/>
</dbReference>
<dbReference type="RefSeq" id="WP_049738444.1">
    <property type="nucleotide sequence ID" value="NZ_BJON01000016.1"/>
</dbReference>
<dbReference type="GO" id="GO:0022857">
    <property type="term" value="F:transmembrane transporter activity"/>
    <property type="evidence" value="ECO:0007669"/>
    <property type="project" value="TreeGrafter"/>
</dbReference>
<feature type="transmembrane region" description="Helical" evidence="8">
    <location>
        <begin position="388"/>
        <end position="413"/>
    </location>
</feature>
<organism evidence="12 13">
    <name type="scientific">Brevibacillus reuszeri</name>
    <dbReference type="NCBI Taxonomy" id="54915"/>
    <lineage>
        <taxon>Bacteria</taxon>
        <taxon>Bacillati</taxon>
        <taxon>Bacillota</taxon>
        <taxon>Bacilli</taxon>
        <taxon>Bacillales</taxon>
        <taxon>Paenibacillaceae</taxon>
        <taxon>Brevibacillus</taxon>
    </lineage>
</organism>
<feature type="domain" description="ABC3 transporter permease C-terminal" evidence="9">
    <location>
        <begin position="346"/>
        <end position="479"/>
    </location>
</feature>
<evidence type="ECO:0000256" key="2">
    <source>
        <dbReference type="ARBA" id="ARBA00022475"/>
    </source>
</evidence>
<dbReference type="InterPro" id="IPR003838">
    <property type="entry name" value="ABC3_permease_C"/>
</dbReference>
<evidence type="ECO:0000259" key="10">
    <source>
        <dbReference type="Pfam" id="PF12704"/>
    </source>
</evidence>
<dbReference type="EMBL" id="LGIQ01000007">
    <property type="protein sequence ID" value="KNB72391.1"/>
    <property type="molecule type" value="Genomic_DNA"/>
</dbReference>
<keyword evidence="14" id="KW-1185">Reference proteome</keyword>
<keyword evidence="2" id="KW-1003">Cell membrane</keyword>
<evidence type="ECO:0000256" key="4">
    <source>
        <dbReference type="ARBA" id="ARBA00022989"/>
    </source>
</evidence>
<evidence type="ECO:0000256" key="3">
    <source>
        <dbReference type="ARBA" id="ARBA00022692"/>
    </source>
</evidence>
<dbReference type="Proteomes" id="UP000036834">
    <property type="component" value="Unassembled WGS sequence"/>
</dbReference>
<reference evidence="11 14" key="3">
    <citation type="submission" date="2019-06" db="EMBL/GenBank/DDBJ databases">
        <title>Whole genome shotgun sequence of Brevibacillus reuszeri NBRC 15719.</title>
        <authorList>
            <person name="Hosoyama A."/>
            <person name="Uohara A."/>
            <person name="Ohji S."/>
            <person name="Ichikawa N."/>
        </authorList>
    </citation>
    <scope>NUCLEOTIDE SEQUENCE [LARGE SCALE GENOMIC DNA]</scope>
    <source>
        <strain evidence="11 14">NBRC 15719</strain>
    </source>
</reference>
<reference evidence="12" key="2">
    <citation type="submission" date="2015-07" db="EMBL/GenBank/DDBJ databases">
        <title>MeaNS - Measles Nucleotide Surveillance Program.</title>
        <authorList>
            <person name="Tran T."/>
            <person name="Druce J."/>
        </authorList>
    </citation>
    <scope>NUCLEOTIDE SEQUENCE</scope>
    <source>
        <strain evidence="12">DSM 9887</strain>
    </source>
</reference>
<dbReference type="OrthoDB" id="9770099at2"/>
<comment type="subcellular location">
    <subcellularLocation>
        <location evidence="1">Cell membrane</location>
        <topology evidence="1">Multi-pass membrane protein</topology>
    </subcellularLocation>
</comment>
<evidence type="ECO:0000313" key="14">
    <source>
        <dbReference type="Proteomes" id="UP000319578"/>
    </source>
</evidence>
<evidence type="ECO:0000259" key="9">
    <source>
        <dbReference type="Pfam" id="PF02687"/>
    </source>
</evidence>
<dbReference type="PANTHER" id="PTHR30572">
    <property type="entry name" value="MEMBRANE COMPONENT OF TRANSPORTER-RELATED"/>
    <property type="match status" value="1"/>
</dbReference>
<comment type="similarity">
    <text evidence="6">Belongs to the ABC-4 integral membrane protein family.</text>
</comment>
<name>A0A0K9YUM3_9BACL</name>
<dbReference type="STRING" id="54915.ADS79_10975"/>
<dbReference type="PANTHER" id="PTHR30572:SF4">
    <property type="entry name" value="ABC TRANSPORTER PERMEASE YTRF"/>
    <property type="match status" value="1"/>
</dbReference>
<comment type="caution">
    <text evidence="12">The sequence shown here is derived from an EMBL/GenBank/DDBJ whole genome shotgun (WGS) entry which is preliminary data.</text>
</comment>
<feature type="region of interest" description="Disordered" evidence="7">
    <location>
        <begin position="166"/>
        <end position="201"/>
    </location>
</feature>
<dbReference type="AlphaFoldDB" id="A0A0K9YUM3"/>
<feature type="compositionally biased region" description="Basic and acidic residues" evidence="7">
    <location>
        <begin position="166"/>
        <end position="180"/>
    </location>
</feature>
<dbReference type="Pfam" id="PF02687">
    <property type="entry name" value="FtsX"/>
    <property type="match status" value="1"/>
</dbReference>
<dbReference type="Proteomes" id="UP000319578">
    <property type="component" value="Unassembled WGS sequence"/>
</dbReference>
<dbReference type="InterPro" id="IPR050250">
    <property type="entry name" value="Macrolide_Exporter_MacB"/>
</dbReference>
<feature type="domain" description="MacB-like periplasmic core" evidence="10">
    <location>
        <begin position="21"/>
        <end position="160"/>
    </location>
</feature>
<protein>
    <submittedName>
        <fullName evidence="11 12">ABC transporter permease</fullName>
    </submittedName>
</protein>
<evidence type="ECO:0000256" key="7">
    <source>
        <dbReference type="SAM" id="MobiDB-lite"/>
    </source>
</evidence>
<evidence type="ECO:0000256" key="1">
    <source>
        <dbReference type="ARBA" id="ARBA00004651"/>
    </source>
</evidence>
<keyword evidence="5 8" id="KW-0472">Membrane</keyword>
<sequence length="487" mass="54079">MKIIDSFRIVWRNLWRMKLRTALTSVGVMIGTAAIVAMIALSLGLKESAVKSLENFGNLTEMDVEPMYYIYEEDRMIPEEERKKLNMEAVHELKQIPGIAAVMPMKRLYEQAKLKVGRREGYVELIGVDVNESAEYRKNDVEKGAYLSGSPQEIVVAYDVPREMRDVEKEKRDARRRNADSNRSGGGAGASFMPPDMGGGEQTAAFNLVDKAATIVLTREYRIDDEPKYEKKEVRVRVVGQLRQSENRRYSSAVYAPLSVVKELNDWVNRSRGDESSGGNTRRTREEAKKDKFEFDQMTVKVESREMVESVVKALKEKGYEVWSPARELETINKFFFVIQMVLGGIAAISLLVATIGIVNTMIMSILERTKEIGIMKVIGATVLNIRWLFLMESGFIGLIGGLAGLGMAWGAVELVNYFGASGGLLDGLNMGYGRGGGEAEPSKLAVIPGWLALFAIGFSFVIGLLAGIFPAIRASRLSALQAIRSE</sequence>
<dbReference type="EMBL" id="BJON01000016">
    <property type="protein sequence ID" value="GED70539.1"/>
    <property type="molecule type" value="Genomic_DNA"/>
</dbReference>
<accession>A0A0K9YUM3</accession>
<feature type="transmembrane region" description="Helical" evidence="8">
    <location>
        <begin position="451"/>
        <end position="473"/>
    </location>
</feature>
<keyword evidence="4 8" id="KW-1133">Transmembrane helix</keyword>
<gene>
    <name evidence="12" type="ORF">ADS79_10975</name>
    <name evidence="11" type="ORF">BRE01_42410</name>
</gene>
<evidence type="ECO:0000313" key="11">
    <source>
        <dbReference type="EMBL" id="GED70539.1"/>
    </source>
</evidence>
<reference evidence="13" key="1">
    <citation type="submission" date="2015-07" db="EMBL/GenBank/DDBJ databases">
        <title>Genome sequencing project for genomic taxonomy and phylogenomics of Bacillus-like bacteria.</title>
        <authorList>
            <person name="Liu B."/>
            <person name="Wang J."/>
            <person name="Zhu Y."/>
            <person name="Liu G."/>
            <person name="Chen Q."/>
            <person name="Chen Z."/>
            <person name="Lan J."/>
            <person name="Che J."/>
            <person name="Ge C."/>
            <person name="Shi H."/>
            <person name="Pan Z."/>
            <person name="Liu X."/>
        </authorList>
    </citation>
    <scope>NUCLEOTIDE SEQUENCE [LARGE SCALE GENOMIC DNA]</scope>
    <source>
        <strain evidence="13">DSM 9887</strain>
    </source>
</reference>
<keyword evidence="3 8" id="KW-0812">Transmembrane</keyword>
<proteinExistence type="inferred from homology"/>
<feature type="transmembrane region" description="Helical" evidence="8">
    <location>
        <begin position="335"/>
        <end position="367"/>
    </location>
</feature>
<evidence type="ECO:0000313" key="12">
    <source>
        <dbReference type="EMBL" id="KNB72391.1"/>
    </source>
</evidence>
<dbReference type="Pfam" id="PF12704">
    <property type="entry name" value="MacB_PCD"/>
    <property type="match status" value="1"/>
</dbReference>
<dbReference type="GO" id="GO:0005886">
    <property type="term" value="C:plasma membrane"/>
    <property type="evidence" value="ECO:0007669"/>
    <property type="project" value="UniProtKB-SubCell"/>
</dbReference>
<feature type="transmembrane region" description="Helical" evidence="8">
    <location>
        <begin position="21"/>
        <end position="45"/>
    </location>
</feature>
<evidence type="ECO:0000256" key="8">
    <source>
        <dbReference type="SAM" id="Phobius"/>
    </source>
</evidence>
<dbReference type="PATRIC" id="fig|54915.3.peg.1148"/>
<evidence type="ECO:0000313" key="13">
    <source>
        <dbReference type="Proteomes" id="UP000036834"/>
    </source>
</evidence>
<evidence type="ECO:0000256" key="5">
    <source>
        <dbReference type="ARBA" id="ARBA00023136"/>
    </source>
</evidence>